<dbReference type="EMBL" id="CP054142">
    <property type="protein sequence ID" value="QTQ14130.1"/>
    <property type="molecule type" value="Genomic_DNA"/>
</dbReference>
<dbReference type="InterPro" id="IPR036770">
    <property type="entry name" value="Ankyrin_rpt-contain_sf"/>
</dbReference>
<dbReference type="AlphaFoldDB" id="A0A975IEJ8"/>
<protein>
    <recommendedName>
        <fullName evidence="3">Ankyrin repeat domain-containing protein</fullName>
    </recommendedName>
</protein>
<reference evidence="1 2" key="1">
    <citation type="journal article" date="2021" name="Microbiol. Resour. Announc.">
        <title>Complete Genome Sequences of Three Human Oral Treponema parvum Isolates.</title>
        <authorList>
            <person name="Zeng H."/>
            <person name="Watt R.M."/>
        </authorList>
    </citation>
    <scope>NUCLEOTIDE SEQUENCE [LARGE SCALE GENOMIC DNA]</scope>
    <source>
        <strain evidence="1 2">ATCC 700770</strain>
    </source>
</reference>
<organism evidence="1 2">
    <name type="scientific">Treponema parvum</name>
    <dbReference type="NCBI Taxonomy" id="138851"/>
    <lineage>
        <taxon>Bacteria</taxon>
        <taxon>Pseudomonadati</taxon>
        <taxon>Spirochaetota</taxon>
        <taxon>Spirochaetia</taxon>
        <taxon>Spirochaetales</taxon>
        <taxon>Treponemataceae</taxon>
        <taxon>Treponema</taxon>
    </lineage>
</organism>
<gene>
    <name evidence="1" type="ORF">HRQ91_06475</name>
</gene>
<evidence type="ECO:0000313" key="1">
    <source>
        <dbReference type="EMBL" id="QTQ14130.1"/>
    </source>
</evidence>
<sequence>MKKVIITISLLLLTVILGAQEMPLSSYYFYVAVYREDVKWVQKHLEAGYNPNKCRGEAGWVDSIPLKVLIEGFTNNYYNKIEEKPLNYSDLIILRLLVENGAHVNQLPYIWDRVYSFNNKNLKSWEREREFRGESSSDIKFQKNCFVEDANRLLQAYLEAGADPNMKGHPFPFGKSKKLLFFTDKKAFKYFNSAEATTPLYEAIKKGIQWESQVDLLLKYGAAVDESCLEAAKLSGEEAMVEKIQKLFDGVK</sequence>
<accession>A0A975IEJ8</accession>
<dbReference type="RefSeq" id="WP_210118814.1">
    <property type="nucleotide sequence ID" value="NZ_CP054142.1"/>
</dbReference>
<proteinExistence type="predicted"/>
<keyword evidence="2" id="KW-1185">Reference proteome</keyword>
<dbReference type="SUPFAM" id="SSF48403">
    <property type="entry name" value="Ankyrin repeat"/>
    <property type="match status" value="1"/>
</dbReference>
<dbReference type="KEGG" id="tpav:HRQ91_06475"/>
<evidence type="ECO:0008006" key="3">
    <source>
        <dbReference type="Google" id="ProtNLM"/>
    </source>
</evidence>
<dbReference type="Gene3D" id="1.25.40.20">
    <property type="entry name" value="Ankyrin repeat-containing domain"/>
    <property type="match status" value="1"/>
</dbReference>
<evidence type="ECO:0000313" key="2">
    <source>
        <dbReference type="Proteomes" id="UP000671908"/>
    </source>
</evidence>
<dbReference type="Proteomes" id="UP000671908">
    <property type="component" value="Chromosome"/>
</dbReference>
<name>A0A975IEJ8_9SPIR</name>